<dbReference type="Gene3D" id="2.130.10.30">
    <property type="entry name" value="Regulator of chromosome condensation 1/beta-lactamase-inhibitor protein II"/>
    <property type="match status" value="1"/>
</dbReference>
<proteinExistence type="predicted"/>
<dbReference type="PROSITE" id="PS50012">
    <property type="entry name" value="RCC1_3"/>
    <property type="match status" value="6"/>
</dbReference>
<feature type="compositionally biased region" description="Low complexity" evidence="4">
    <location>
        <begin position="449"/>
        <end position="464"/>
    </location>
</feature>
<feature type="region of interest" description="Disordered" evidence="4">
    <location>
        <begin position="529"/>
        <end position="604"/>
    </location>
</feature>
<keyword evidence="7" id="KW-1185">Reference proteome</keyword>
<evidence type="ECO:0000256" key="4">
    <source>
        <dbReference type="SAM" id="MobiDB-lite"/>
    </source>
</evidence>
<keyword evidence="1" id="KW-0344">Guanine-nucleotide releasing factor</keyword>
<dbReference type="PRINTS" id="PR00633">
    <property type="entry name" value="RCCNDNSATION"/>
</dbReference>
<evidence type="ECO:0000313" key="7">
    <source>
        <dbReference type="Proteomes" id="UP001610446"/>
    </source>
</evidence>
<dbReference type="EMBL" id="JBFXLU010000131">
    <property type="protein sequence ID" value="KAL2839612.1"/>
    <property type="molecule type" value="Genomic_DNA"/>
</dbReference>
<evidence type="ECO:0000259" key="5">
    <source>
        <dbReference type="Pfam" id="PF25390"/>
    </source>
</evidence>
<dbReference type="InterPro" id="IPR058923">
    <property type="entry name" value="RCC1-like_dom"/>
</dbReference>
<dbReference type="PROSITE" id="PS00626">
    <property type="entry name" value="RCC1_2"/>
    <property type="match status" value="1"/>
</dbReference>
<organism evidence="6 7">
    <name type="scientific">Aspergillus pseudoustus</name>
    <dbReference type="NCBI Taxonomy" id="1810923"/>
    <lineage>
        <taxon>Eukaryota</taxon>
        <taxon>Fungi</taxon>
        <taxon>Dikarya</taxon>
        <taxon>Ascomycota</taxon>
        <taxon>Pezizomycotina</taxon>
        <taxon>Eurotiomycetes</taxon>
        <taxon>Eurotiomycetidae</taxon>
        <taxon>Eurotiales</taxon>
        <taxon>Aspergillaceae</taxon>
        <taxon>Aspergillus</taxon>
        <taxon>Aspergillus subgen. Nidulantes</taxon>
    </lineage>
</organism>
<evidence type="ECO:0000256" key="2">
    <source>
        <dbReference type="ARBA" id="ARBA00022737"/>
    </source>
</evidence>
<evidence type="ECO:0000256" key="1">
    <source>
        <dbReference type="ARBA" id="ARBA00022658"/>
    </source>
</evidence>
<dbReference type="PANTHER" id="PTHR45982">
    <property type="entry name" value="REGULATOR OF CHROMOSOME CONDENSATION"/>
    <property type="match status" value="1"/>
</dbReference>
<gene>
    <name evidence="6" type="ORF">BJY01DRAFT_250423</name>
</gene>
<sequence length="604" mass="65429">MAEKTSTRKRKATAAPTRPAKAPKRAKTTAAVTAPPFPSVQPTQRLDVYVFGRNDVGQLGLGNSTAATLPVIQLPMLNPDLAAGTVGVVHLAVGTVHVAALTYDNQILTWGVNIDSALGRNTSVENAAQDTPLPVALTNFPDGTVFTQLAATESATFVLTRTGSVYGWGTFRNSTGLVGFSPTTQTQATPVQIPGLANVAKIVAGAQHMLALTSEGKVFSWGTNEHNQLGRRRLRRNPPHHLVPAECCIPAGAVDISAGFYHSFAIHGSGHVYAWGTNDCRQTALPNSPLVEFPEKIQSLKRPERVISIQGGSNHSHAIDEGTRCLSWGLIENMGIGVNRNHLWPPDVIVDGENNRSILKAPAPVAKNGFQSLAIGIDHTVAITNTGTAYSWGLNNQHQAGQPSLGLNRFVVPTQLKSNDIDGKTLVFAGCGAYFSIVAGVYTPPPPNNNNQQNDQQVNQQVNQDNDEDDEIFHSTQGGEDNKEGEENEETFHSLEGSEENQEGNGDGYTMRSEEIKEEEETLEILDSQESEGTQGNHDIMDIDNPQADQGNKKMEIQQTQRNSEMRQDDNTVETDDTLEIPETHGMRNESLCPEVWLQQSDTD</sequence>
<feature type="region of interest" description="Disordered" evidence="4">
    <location>
        <begin position="1"/>
        <end position="37"/>
    </location>
</feature>
<feature type="repeat" description="RCC1" evidence="3">
    <location>
        <begin position="387"/>
        <end position="442"/>
    </location>
</feature>
<dbReference type="InterPro" id="IPR009091">
    <property type="entry name" value="RCC1/BLIP-II"/>
</dbReference>
<feature type="domain" description="RCC1-like" evidence="5">
    <location>
        <begin position="47"/>
        <end position="438"/>
    </location>
</feature>
<feature type="repeat" description="RCC1" evidence="3">
    <location>
        <begin position="46"/>
        <end position="104"/>
    </location>
</feature>
<feature type="region of interest" description="Disordered" evidence="4">
    <location>
        <begin position="444"/>
        <end position="509"/>
    </location>
</feature>
<comment type="caution">
    <text evidence="6">The sequence shown here is derived from an EMBL/GenBank/DDBJ whole genome shotgun (WGS) entry which is preliminary data.</text>
</comment>
<feature type="repeat" description="RCC1" evidence="3">
    <location>
        <begin position="216"/>
        <end position="269"/>
    </location>
</feature>
<dbReference type="PANTHER" id="PTHR45982:SF1">
    <property type="entry name" value="REGULATOR OF CHROMOSOME CONDENSATION"/>
    <property type="match status" value="1"/>
</dbReference>
<feature type="repeat" description="RCC1" evidence="3">
    <location>
        <begin position="163"/>
        <end position="215"/>
    </location>
</feature>
<evidence type="ECO:0000313" key="6">
    <source>
        <dbReference type="EMBL" id="KAL2839612.1"/>
    </source>
</evidence>
<feature type="repeat" description="RCC1" evidence="3">
    <location>
        <begin position="270"/>
        <end position="322"/>
    </location>
</feature>
<accession>A0ABR4JIN5</accession>
<dbReference type="Proteomes" id="UP001610446">
    <property type="component" value="Unassembled WGS sequence"/>
</dbReference>
<dbReference type="SUPFAM" id="SSF50985">
    <property type="entry name" value="RCC1/BLIP-II"/>
    <property type="match status" value="1"/>
</dbReference>
<feature type="repeat" description="RCC1" evidence="3">
    <location>
        <begin position="105"/>
        <end position="162"/>
    </location>
</feature>
<dbReference type="InterPro" id="IPR051553">
    <property type="entry name" value="Ran_GTPase-activating"/>
</dbReference>
<evidence type="ECO:0000256" key="3">
    <source>
        <dbReference type="PROSITE-ProRule" id="PRU00235"/>
    </source>
</evidence>
<reference evidence="6 7" key="1">
    <citation type="submission" date="2024-07" db="EMBL/GenBank/DDBJ databases">
        <title>Section-level genome sequencing and comparative genomics of Aspergillus sections Usti and Cavernicolus.</title>
        <authorList>
            <consortium name="Lawrence Berkeley National Laboratory"/>
            <person name="Nybo J.L."/>
            <person name="Vesth T.C."/>
            <person name="Theobald S."/>
            <person name="Frisvad J.C."/>
            <person name="Larsen T.O."/>
            <person name="Kjaerboelling I."/>
            <person name="Rothschild-Mancinelli K."/>
            <person name="Lyhne E.K."/>
            <person name="Kogle M.E."/>
            <person name="Barry K."/>
            <person name="Clum A."/>
            <person name="Na H."/>
            <person name="Ledsgaard L."/>
            <person name="Lin J."/>
            <person name="Lipzen A."/>
            <person name="Kuo A."/>
            <person name="Riley R."/>
            <person name="Mondo S."/>
            <person name="Labutti K."/>
            <person name="Haridas S."/>
            <person name="Pangalinan J."/>
            <person name="Salamov A.A."/>
            <person name="Simmons B.A."/>
            <person name="Magnuson J.K."/>
            <person name="Chen J."/>
            <person name="Drula E."/>
            <person name="Henrissat B."/>
            <person name="Wiebenga A."/>
            <person name="Lubbers R.J."/>
            <person name="Gomes A.C."/>
            <person name="Makela M.R."/>
            <person name="Stajich J."/>
            <person name="Grigoriev I.V."/>
            <person name="Mortensen U.H."/>
            <person name="De Vries R.P."/>
            <person name="Baker S.E."/>
            <person name="Andersen M.R."/>
        </authorList>
    </citation>
    <scope>NUCLEOTIDE SEQUENCE [LARGE SCALE GENOMIC DNA]</scope>
    <source>
        <strain evidence="6 7">CBS 123904</strain>
    </source>
</reference>
<protein>
    <submittedName>
        <fullName evidence="6">Regulator of chromosome condensation 1/beta-lactamase-inhibitor protein II</fullName>
    </submittedName>
</protein>
<dbReference type="Pfam" id="PF25390">
    <property type="entry name" value="WD40_RLD"/>
    <property type="match status" value="1"/>
</dbReference>
<dbReference type="InterPro" id="IPR000408">
    <property type="entry name" value="Reg_chr_condens"/>
</dbReference>
<name>A0ABR4JIN5_9EURO</name>
<keyword evidence="2" id="KW-0677">Repeat</keyword>
<feature type="compositionally biased region" description="Acidic residues" evidence="4">
    <location>
        <begin position="571"/>
        <end position="580"/>
    </location>
</feature>